<dbReference type="Proteomes" id="UP001596422">
    <property type="component" value="Unassembled WGS sequence"/>
</dbReference>
<name>A0ABW2A0N9_9GAMM</name>
<dbReference type="CDD" id="cd00565">
    <property type="entry name" value="Ubl_ThiS"/>
    <property type="match status" value="1"/>
</dbReference>
<dbReference type="Gene3D" id="3.10.20.30">
    <property type="match status" value="1"/>
</dbReference>
<gene>
    <name evidence="1" type="primary">thiS</name>
    <name evidence="1" type="ORF">ACFQDL_13865</name>
</gene>
<evidence type="ECO:0000313" key="2">
    <source>
        <dbReference type="Proteomes" id="UP001596422"/>
    </source>
</evidence>
<comment type="caution">
    <text evidence="1">The sequence shown here is derived from an EMBL/GenBank/DDBJ whole genome shotgun (WGS) entry which is preliminary data.</text>
</comment>
<dbReference type="PANTHER" id="PTHR34472">
    <property type="entry name" value="SULFUR CARRIER PROTEIN THIS"/>
    <property type="match status" value="1"/>
</dbReference>
<sequence length="67" mass="7472">MIELLINGDPMPVHSEATLKDLLEQLELGNRRLAVELNETVVPRSLYRDVRLQPGDRIEIVHAIGGG</sequence>
<dbReference type="InterPro" id="IPR003749">
    <property type="entry name" value="ThiS/MoaD-like"/>
</dbReference>
<dbReference type="NCBIfam" id="TIGR01683">
    <property type="entry name" value="thiS"/>
    <property type="match status" value="1"/>
</dbReference>
<accession>A0ABW2A0N9</accession>
<organism evidence="1 2">
    <name type="scientific">Marinobacterium aestuariivivens</name>
    <dbReference type="NCBI Taxonomy" id="1698799"/>
    <lineage>
        <taxon>Bacteria</taxon>
        <taxon>Pseudomonadati</taxon>
        <taxon>Pseudomonadota</taxon>
        <taxon>Gammaproteobacteria</taxon>
        <taxon>Oceanospirillales</taxon>
        <taxon>Oceanospirillaceae</taxon>
        <taxon>Marinobacterium</taxon>
    </lineage>
</organism>
<proteinExistence type="predicted"/>
<dbReference type="EMBL" id="JBHSWE010000001">
    <property type="protein sequence ID" value="MFC6671027.1"/>
    <property type="molecule type" value="Genomic_DNA"/>
</dbReference>
<dbReference type="InterPro" id="IPR016155">
    <property type="entry name" value="Mopterin_synth/thiamin_S_b"/>
</dbReference>
<dbReference type="SUPFAM" id="SSF54285">
    <property type="entry name" value="MoaD/ThiS"/>
    <property type="match status" value="1"/>
</dbReference>
<dbReference type="PANTHER" id="PTHR34472:SF1">
    <property type="entry name" value="SULFUR CARRIER PROTEIN THIS"/>
    <property type="match status" value="1"/>
</dbReference>
<dbReference type="InterPro" id="IPR012675">
    <property type="entry name" value="Beta-grasp_dom_sf"/>
</dbReference>
<dbReference type="InterPro" id="IPR010035">
    <property type="entry name" value="Thi_S"/>
</dbReference>
<keyword evidence="2" id="KW-1185">Reference proteome</keyword>
<reference evidence="2" key="1">
    <citation type="journal article" date="2019" name="Int. J. Syst. Evol. Microbiol.">
        <title>The Global Catalogue of Microorganisms (GCM) 10K type strain sequencing project: providing services to taxonomists for standard genome sequencing and annotation.</title>
        <authorList>
            <consortium name="The Broad Institute Genomics Platform"/>
            <consortium name="The Broad Institute Genome Sequencing Center for Infectious Disease"/>
            <person name="Wu L."/>
            <person name="Ma J."/>
        </authorList>
    </citation>
    <scope>NUCLEOTIDE SEQUENCE [LARGE SCALE GENOMIC DNA]</scope>
    <source>
        <strain evidence="2">NBRC 111756</strain>
    </source>
</reference>
<protein>
    <submittedName>
        <fullName evidence="1">Sulfur carrier protein ThiS</fullName>
    </submittedName>
</protein>
<dbReference type="RefSeq" id="WP_379909533.1">
    <property type="nucleotide sequence ID" value="NZ_JBHSWE010000001.1"/>
</dbReference>
<evidence type="ECO:0000313" key="1">
    <source>
        <dbReference type="EMBL" id="MFC6671027.1"/>
    </source>
</evidence>
<dbReference type="Pfam" id="PF02597">
    <property type="entry name" value="ThiS"/>
    <property type="match status" value="1"/>
</dbReference>